<name>L7FJQ1_STRT8</name>
<keyword evidence="3" id="KW-1185">Reference proteome</keyword>
<dbReference type="Proteomes" id="UP000010931">
    <property type="component" value="Unassembled WGS sequence"/>
</dbReference>
<organism evidence="2 3">
    <name type="scientific">Streptomyces turgidiscabies (strain Car8)</name>
    <dbReference type="NCBI Taxonomy" id="698760"/>
    <lineage>
        <taxon>Bacteria</taxon>
        <taxon>Bacillati</taxon>
        <taxon>Actinomycetota</taxon>
        <taxon>Actinomycetes</taxon>
        <taxon>Kitasatosporales</taxon>
        <taxon>Streptomycetaceae</taxon>
        <taxon>Streptomyces</taxon>
    </lineage>
</organism>
<feature type="compositionally biased region" description="Low complexity" evidence="1">
    <location>
        <begin position="26"/>
        <end position="36"/>
    </location>
</feature>
<reference evidence="2 3" key="1">
    <citation type="journal article" date="2011" name="Plasmid">
        <title>Streptomyces turgidiscabies Car8 contains a modular pathogenicity island that shares virulence genes with other actinobacterial plant pathogens.</title>
        <authorList>
            <person name="Huguet-Tapia J.C."/>
            <person name="Badger J.H."/>
            <person name="Loria R."/>
            <person name="Pettis G.S."/>
        </authorList>
    </citation>
    <scope>NUCLEOTIDE SEQUENCE [LARGE SCALE GENOMIC DNA]</scope>
    <source>
        <strain evidence="2 3">Car8</strain>
    </source>
</reference>
<accession>L7FJQ1</accession>
<protein>
    <submittedName>
        <fullName evidence="2">Uncharacterized protein</fullName>
    </submittedName>
</protein>
<sequence>MRDRRARGRKWAERSRLPPPSHLQDSDSGSGSGSASQTVDEHLLPSLVAHRS</sequence>
<evidence type="ECO:0000313" key="3">
    <source>
        <dbReference type="Proteomes" id="UP000010931"/>
    </source>
</evidence>
<dbReference type="EMBL" id="AEJB01000006">
    <property type="protein sequence ID" value="ELP71311.1"/>
    <property type="molecule type" value="Genomic_DNA"/>
</dbReference>
<comment type="caution">
    <text evidence="2">The sequence shown here is derived from an EMBL/GenBank/DDBJ whole genome shotgun (WGS) entry which is preliminary data.</text>
</comment>
<proteinExistence type="predicted"/>
<evidence type="ECO:0000313" key="2">
    <source>
        <dbReference type="EMBL" id="ELP71311.1"/>
    </source>
</evidence>
<gene>
    <name evidence="2" type="ORF">STRTUCAR8_05450</name>
</gene>
<feature type="region of interest" description="Disordered" evidence="1">
    <location>
        <begin position="1"/>
        <end position="52"/>
    </location>
</feature>
<evidence type="ECO:0000256" key="1">
    <source>
        <dbReference type="SAM" id="MobiDB-lite"/>
    </source>
</evidence>
<dbReference type="AlphaFoldDB" id="L7FJQ1"/>